<dbReference type="Pfam" id="PF14226">
    <property type="entry name" value="DIOX_N"/>
    <property type="match status" value="1"/>
</dbReference>
<dbReference type="GO" id="GO:0046872">
    <property type="term" value="F:metal ion binding"/>
    <property type="evidence" value="ECO:0007669"/>
    <property type="project" value="UniProtKB-KW"/>
</dbReference>
<name>A0A7J7G932_CAMSI</name>
<dbReference type="EMBL" id="JACBKZ010000013">
    <property type="protein sequence ID" value="KAF5935864.1"/>
    <property type="molecule type" value="Genomic_DNA"/>
</dbReference>
<dbReference type="InterPro" id="IPR026992">
    <property type="entry name" value="DIOX_N"/>
</dbReference>
<evidence type="ECO:0000256" key="1">
    <source>
        <dbReference type="ARBA" id="ARBA00022723"/>
    </source>
</evidence>
<dbReference type="Proteomes" id="UP000593564">
    <property type="component" value="Unassembled WGS sequence"/>
</dbReference>
<reference evidence="5" key="1">
    <citation type="journal article" date="2020" name="Nat. Commun.">
        <title>Genome assembly of wild tea tree DASZ reveals pedigree and selection history of tea varieties.</title>
        <authorList>
            <person name="Zhang W."/>
            <person name="Zhang Y."/>
            <person name="Qiu H."/>
            <person name="Guo Y."/>
            <person name="Wan H."/>
            <person name="Zhang X."/>
            <person name="Scossa F."/>
            <person name="Alseekh S."/>
            <person name="Zhang Q."/>
            <person name="Wang P."/>
            <person name="Xu L."/>
            <person name="Schmidt M.H."/>
            <person name="Jia X."/>
            <person name="Li D."/>
            <person name="Zhu A."/>
            <person name="Guo F."/>
            <person name="Chen W."/>
            <person name="Ni D."/>
            <person name="Usadel B."/>
            <person name="Fernie A.R."/>
            <person name="Wen W."/>
        </authorList>
    </citation>
    <scope>NUCLEOTIDE SEQUENCE [LARGE SCALE GENOMIC DNA]</scope>
    <source>
        <strain evidence="5">cv. G240</strain>
    </source>
</reference>
<sequence>MGSLTQHKLPIIDFTKENLKPGTSSWDKTIYDHEVSLELHDKVFNKVEELFELPTATKMQHKASIPLYGYVGQTPTVSLSVKAWALMVQIHLKEFKNSLISCGPMEMMILAYAKVFDVSSTCK</sequence>
<accession>A0A7J7G932</accession>
<evidence type="ECO:0000313" key="4">
    <source>
        <dbReference type="EMBL" id="KAF5935864.1"/>
    </source>
</evidence>
<protein>
    <recommendedName>
        <fullName evidence="3">Non-haem dioxygenase N-terminal domain-containing protein</fullName>
    </recommendedName>
</protein>
<evidence type="ECO:0000259" key="3">
    <source>
        <dbReference type="Pfam" id="PF14226"/>
    </source>
</evidence>
<evidence type="ECO:0000256" key="2">
    <source>
        <dbReference type="ARBA" id="ARBA00023004"/>
    </source>
</evidence>
<gene>
    <name evidence="4" type="ORF">HYC85_026993</name>
</gene>
<reference evidence="4 5" key="2">
    <citation type="submission" date="2020-07" db="EMBL/GenBank/DDBJ databases">
        <title>Genome assembly of wild tea tree DASZ reveals pedigree and selection history of tea varieties.</title>
        <authorList>
            <person name="Zhang W."/>
        </authorList>
    </citation>
    <scope>NUCLEOTIDE SEQUENCE [LARGE SCALE GENOMIC DNA]</scope>
    <source>
        <strain evidence="5">cv. G240</strain>
        <tissue evidence="4">Leaf</tissue>
    </source>
</reference>
<keyword evidence="2" id="KW-0408">Iron</keyword>
<dbReference type="AlphaFoldDB" id="A0A7J7G932"/>
<keyword evidence="1" id="KW-0479">Metal-binding</keyword>
<dbReference type="SUPFAM" id="SSF51197">
    <property type="entry name" value="Clavaminate synthase-like"/>
    <property type="match status" value="1"/>
</dbReference>
<proteinExistence type="predicted"/>
<keyword evidence="5" id="KW-1185">Reference proteome</keyword>
<evidence type="ECO:0000313" key="5">
    <source>
        <dbReference type="Proteomes" id="UP000593564"/>
    </source>
</evidence>
<comment type="caution">
    <text evidence="4">The sequence shown here is derived from an EMBL/GenBank/DDBJ whole genome shotgun (WGS) entry which is preliminary data.</text>
</comment>
<organism evidence="4 5">
    <name type="scientific">Camellia sinensis</name>
    <name type="common">Tea plant</name>
    <name type="synonym">Thea sinensis</name>
    <dbReference type="NCBI Taxonomy" id="4442"/>
    <lineage>
        <taxon>Eukaryota</taxon>
        <taxon>Viridiplantae</taxon>
        <taxon>Streptophyta</taxon>
        <taxon>Embryophyta</taxon>
        <taxon>Tracheophyta</taxon>
        <taxon>Spermatophyta</taxon>
        <taxon>Magnoliopsida</taxon>
        <taxon>eudicotyledons</taxon>
        <taxon>Gunneridae</taxon>
        <taxon>Pentapetalae</taxon>
        <taxon>asterids</taxon>
        <taxon>Ericales</taxon>
        <taxon>Theaceae</taxon>
        <taxon>Camellia</taxon>
    </lineage>
</organism>
<feature type="domain" description="Non-haem dioxygenase N-terminal" evidence="3">
    <location>
        <begin position="31"/>
        <end position="90"/>
    </location>
</feature>
<dbReference type="InterPro" id="IPR027443">
    <property type="entry name" value="IPNS-like_sf"/>
</dbReference>
<dbReference type="Gene3D" id="2.60.120.330">
    <property type="entry name" value="B-lactam Antibiotic, Isopenicillin N Synthase, Chain"/>
    <property type="match status" value="1"/>
</dbReference>